<comment type="caution">
    <text evidence="1">The sequence shown here is derived from an EMBL/GenBank/DDBJ whole genome shotgun (WGS) entry which is preliminary data.</text>
</comment>
<organism evidence="1 2">
    <name type="scientific">Stylosanthes scabra</name>
    <dbReference type="NCBI Taxonomy" id="79078"/>
    <lineage>
        <taxon>Eukaryota</taxon>
        <taxon>Viridiplantae</taxon>
        <taxon>Streptophyta</taxon>
        <taxon>Embryophyta</taxon>
        <taxon>Tracheophyta</taxon>
        <taxon>Spermatophyta</taxon>
        <taxon>Magnoliopsida</taxon>
        <taxon>eudicotyledons</taxon>
        <taxon>Gunneridae</taxon>
        <taxon>Pentapetalae</taxon>
        <taxon>rosids</taxon>
        <taxon>fabids</taxon>
        <taxon>Fabales</taxon>
        <taxon>Fabaceae</taxon>
        <taxon>Papilionoideae</taxon>
        <taxon>50 kb inversion clade</taxon>
        <taxon>dalbergioids sensu lato</taxon>
        <taxon>Dalbergieae</taxon>
        <taxon>Pterocarpus clade</taxon>
        <taxon>Stylosanthes</taxon>
    </lineage>
</organism>
<name>A0ABU6YJG4_9FABA</name>
<evidence type="ECO:0000313" key="2">
    <source>
        <dbReference type="Proteomes" id="UP001341840"/>
    </source>
</evidence>
<dbReference type="Proteomes" id="UP001341840">
    <property type="component" value="Unassembled WGS sequence"/>
</dbReference>
<gene>
    <name evidence="1" type="ORF">PIB30_060539</name>
</gene>
<sequence>MENVPETKKQKKGKAWIFDAASASDKALSSHFSEPATTPMVGSASTCYSDLVATTLMKQNCWCRSLVRETAALSTLQLSLVCEPVASLPLRSSCIRACRAHNN</sequence>
<protein>
    <submittedName>
        <fullName evidence="1">Uncharacterized protein</fullName>
    </submittedName>
</protein>
<keyword evidence="2" id="KW-1185">Reference proteome</keyword>
<evidence type="ECO:0000313" key="1">
    <source>
        <dbReference type="EMBL" id="MED6210066.1"/>
    </source>
</evidence>
<dbReference type="EMBL" id="JASCZI010242192">
    <property type="protein sequence ID" value="MED6210066.1"/>
    <property type="molecule type" value="Genomic_DNA"/>
</dbReference>
<proteinExistence type="predicted"/>
<reference evidence="1 2" key="1">
    <citation type="journal article" date="2023" name="Plants (Basel)">
        <title>Bridging the Gap: Combining Genomics and Transcriptomics Approaches to Understand Stylosanthes scabra, an Orphan Legume from the Brazilian Caatinga.</title>
        <authorList>
            <person name="Ferreira-Neto J.R.C."/>
            <person name="da Silva M.D."/>
            <person name="Binneck E."/>
            <person name="de Melo N.F."/>
            <person name="da Silva R.H."/>
            <person name="de Melo A.L.T.M."/>
            <person name="Pandolfi V."/>
            <person name="Bustamante F.O."/>
            <person name="Brasileiro-Vidal A.C."/>
            <person name="Benko-Iseppon A.M."/>
        </authorList>
    </citation>
    <scope>NUCLEOTIDE SEQUENCE [LARGE SCALE GENOMIC DNA]</scope>
    <source>
        <tissue evidence="1">Leaves</tissue>
    </source>
</reference>
<accession>A0ABU6YJG4</accession>